<dbReference type="PANTHER" id="PTHR43885">
    <property type="entry name" value="HALOACID DEHALOGENASE-LIKE HYDROLASE"/>
    <property type="match status" value="1"/>
</dbReference>
<dbReference type="InterPro" id="IPR041492">
    <property type="entry name" value="HAD_2"/>
</dbReference>
<dbReference type="Pfam" id="PF13419">
    <property type="entry name" value="HAD_2"/>
    <property type="match status" value="1"/>
</dbReference>
<organism evidence="1 2">
    <name type="scientific">Shewanella marisflavi</name>
    <dbReference type="NCBI Taxonomy" id="260364"/>
    <lineage>
        <taxon>Bacteria</taxon>
        <taxon>Pseudomonadati</taxon>
        <taxon>Pseudomonadota</taxon>
        <taxon>Gammaproteobacteria</taxon>
        <taxon>Alteromonadales</taxon>
        <taxon>Shewanellaceae</taxon>
        <taxon>Shewanella</taxon>
    </lineage>
</organism>
<dbReference type="EMBL" id="CP022272">
    <property type="protein sequence ID" value="ASJ96523.1"/>
    <property type="molecule type" value="Genomic_DNA"/>
</dbReference>
<sequence length="220" mass="24295">MAFRPKGFALSLQLTKGHVMQRFDNTFKGVIFDLDSTLVSSSLDFKALKQAIGCPSQQDILTFVKQLPKTRSEQALAIITQAEHSDALSAKPLDGALALLDFLLLQQIPMAIVTRNSRRAAELKIERGALPIDQLYSRDDGPAKPDPSCLLMLVKSWQIAPQHIAYVGDHHYDVQAAKRAGMQSVLLSKQRSYGEQHGASFIFKDLVELHRALPSISLCA</sequence>
<dbReference type="Proteomes" id="UP000198233">
    <property type="component" value="Chromosome"/>
</dbReference>
<dbReference type="NCBIfam" id="TIGR01509">
    <property type="entry name" value="HAD-SF-IA-v3"/>
    <property type="match status" value="1"/>
</dbReference>
<protein>
    <submittedName>
        <fullName evidence="1">Phosphatase</fullName>
    </submittedName>
</protein>
<evidence type="ECO:0000313" key="1">
    <source>
        <dbReference type="EMBL" id="ASJ96523.1"/>
    </source>
</evidence>
<dbReference type="SFLD" id="SFLDG01129">
    <property type="entry name" value="C1.5:_HAD__Beta-PGM__Phosphata"/>
    <property type="match status" value="1"/>
</dbReference>
<dbReference type="SUPFAM" id="SSF56784">
    <property type="entry name" value="HAD-like"/>
    <property type="match status" value="1"/>
</dbReference>
<dbReference type="Gene3D" id="3.40.50.1000">
    <property type="entry name" value="HAD superfamily/HAD-like"/>
    <property type="match status" value="1"/>
</dbReference>
<dbReference type="AlphaFoldDB" id="A0AAC9TZ17"/>
<accession>A0AAC9TZ17</accession>
<gene>
    <name evidence="1" type="ORF">CFF01_07930</name>
</gene>
<proteinExistence type="predicted"/>
<reference evidence="1 2" key="1">
    <citation type="submission" date="2017-06" db="EMBL/GenBank/DDBJ databases">
        <title>Complete genome sequence of Shewanella marisflavi EP1 associated with anaerobic 2,4-dinitrotoluene reduction and salt tolerance.</title>
        <authorList>
            <person name="Huang J."/>
        </authorList>
    </citation>
    <scope>NUCLEOTIDE SEQUENCE [LARGE SCALE GENOMIC DNA]</scope>
    <source>
        <strain evidence="1 2">EP1</strain>
    </source>
</reference>
<dbReference type="NCBIfam" id="TIGR01549">
    <property type="entry name" value="HAD-SF-IA-v1"/>
    <property type="match status" value="1"/>
</dbReference>
<dbReference type="PANTHER" id="PTHR43885:SF1">
    <property type="entry name" value="SUPERFAMILY HYDROLASE, PUTATIVE (AFU_ORTHOLOGUE AFUA_4G13290)-RELATED"/>
    <property type="match status" value="1"/>
</dbReference>
<dbReference type="SFLD" id="SFLDS00003">
    <property type="entry name" value="Haloacid_Dehalogenase"/>
    <property type="match status" value="1"/>
</dbReference>
<name>A0AAC9TZ17_9GAMM</name>
<evidence type="ECO:0000313" key="2">
    <source>
        <dbReference type="Proteomes" id="UP000198233"/>
    </source>
</evidence>
<dbReference type="InterPro" id="IPR006439">
    <property type="entry name" value="HAD-SF_hydro_IA"/>
</dbReference>
<dbReference type="InterPro" id="IPR023214">
    <property type="entry name" value="HAD_sf"/>
</dbReference>
<dbReference type="KEGG" id="smav:CFF01_07930"/>
<dbReference type="Gene3D" id="1.10.260.80">
    <property type="match status" value="1"/>
</dbReference>
<dbReference type="InterPro" id="IPR036412">
    <property type="entry name" value="HAD-like_sf"/>
</dbReference>